<comment type="caution">
    <text evidence="2">The sequence shown here is derived from an EMBL/GenBank/DDBJ whole genome shotgun (WGS) entry which is preliminary data.</text>
</comment>
<dbReference type="EMBL" id="NIZW01000003">
    <property type="protein sequence ID" value="PHQ36279.1"/>
    <property type="molecule type" value="Genomic_DNA"/>
</dbReference>
<sequence length="783" mass="86958">MIQQPPATCLTNDWLTNHFPSLSTKARTKKPQPRRNCSMSKTEQIQIHSLTGCRPTPLAHYLKALGILRLVSEQADPSARGWWKNDVFHLATTLRRHELETFFNNKYAPTPMTAAWLPRSGYSKGSNHKKTRQFLEPLIESTCSRFESFRMVASLMEDISHTDGFSIDDPASLRNMACILKARANGPRAFQEWCDTSIVFATEKQSYPAILGTGGSEGSGSYMANFYVALNATIIEKLEGVENSLWQHTSPSLNSPLSLYLNRSNFNAGHFDSQIKQQCPWTYILAVEGTLLFKANATRRLSPELSSPVSGTNASMAAPFAVGNSCVGYGSSSQRDSKTKQSGSLAGGRGEQWFPIWNQPATLDELKAFFAKGRMTVGRERAKYATDAARAISRAGIEKGVEAFERYGYLQRNGDNHIAVPLGRFAVRSPKNQNLLDEAAPWIDRLRRITTDKNAPTSLLRAFRKCEDAIFRCVRNPIGNSFLHLLIAMAEAEDQLISSPKFAAEKNAWPIPWLTGPWMEEIEQSEQSHEFRLARSLARQTTPYSKGTQQTPIREHWVPLSGSYFAKGESGLTNGPQQCATGMDLSRATIEVMKRRLLMMHNSQLANVPLVLDREADACSLADIKAFVERRVDQKKILSTARALMALQFRSTHDKNSGSQPESNSLAGLATYGLCRLAFSNRPIFVPQQDDVDVKVSPTVFVRLANGDSPRAADLAIRLLSNAGLRPKVQLAVTSPTVSKRIAASMIFGLSRSSMTRIAMELTAPQMDPSTEQEMKESYFDPV</sequence>
<evidence type="ECO:0000256" key="1">
    <source>
        <dbReference type="SAM" id="MobiDB-lite"/>
    </source>
</evidence>
<accession>A0A2G1WCB3</accession>
<gene>
    <name evidence="2" type="primary">csx17</name>
    <name evidence="2" type="ORF">CEE69_06435</name>
</gene>
<dbReference type="InterPro" id="IPR026483">
    <property type="entry name" value="Cas_Csx17"/>
</dbReference>
<dbReference type="AlphaFoldDB" id="A0A2G1WCB3"/>
<name>A0A2G1WCB3_9BACT</name>
<keyword evidence="3" id="KW-1185">Reference proteome</keyword>
<evidence type="ECO:0000313" key="2">
    <source>
        <dbReference type="EMBL" id="PHQ36279.1"/>
    </source>
</evidence>
<evidence type="ECO:0000313" key="3">
    <source>
        <dbReference type="Proteomes" id="UP000225740"/>
    </source>
</evidence>
<protein>
    <submittedName>
        <fullName evidence="2">Type I-U CRISPR-associated protein Csx17</fullName>
    </submittedName>
</protein>
<dbReference type="Proteomes" id="UP000225740">
    <property type="component" value="Unassembled WGS sequence"/>
</dbReference>
<reference evidence="2 3" key="1">
    <citation type="submission" date="2017-06" db="EMBL/GenBank/DDBJ databases">
        <title>Description of Rhodopirellula bahusiensis sp. nov.</title>
        <authorList>
            <person name="Kizina J."/>
            <person name="Harder J."/>
        </authorList>
    </citation>
    <scope>NUCLEOTIDE SEQUENCE [LARGE SCALE GENOMIC DNA]</scope>
    <source>
        <strain evidence="2 3">SWK21</strain>
    </source>
</reference>
<dbReference type="NCBIfam" id="TIGR04113">
    <property type="entry name" value="cas_csx17"/>
    <property type="match status" value="1"/>
</dbReference>
<organism evidence="2 3">
    <name type="scientific">Rhodopirellula bahusiensis</name>
    <dbReference type="NCBI Taxonomy" id="2014065"/>
    <lineage>
        <taxon>Bacteria</taxon>
        <taxon>Pseudomonadati</taxon>
        <taxon>Planctomycetota</taxon>
        <taxon>Planctomycetia</taxon>
        <taxon>Pirellulales</taxon>
        <taxon>Pirellulaceae</taxon>
        <taxon>Rhodopirellula</taxon>
    </lineage>
</organism>
<proteinExistence type="predicted"/>
<feature type="region of interest" description="Disordered" evidence="1">
    <location>
        <begin position="22"/>
        <end position="41"/>
    </location>
</feature>